<organism evidence="1 2">
    <name type="scientific">Paracoccus hibiscisoli</name>
    <dbReference type="NCBI Taxonomy" id="2023261"/>
    <lineage>
        <taxon>Bacteria</taxon>
        <taxon>Pseudomonadati</taxon>
        <taxon>Pseudomonadota</taxon>
        <taxon>Alphaproteobacteria</taxon>
        <taxon>Rhodobacterales</taxon>
        <taxon>Paracoccaceae</taxon>
        <taxon>Paracoccus</taxon>
    </lineage>
</organism>
<name>A0A4U0QUP7_9RHOB</name>
<dbReference type="RefSeq" id="WP_136855752.1">
    <property type="nucleotide sequence ID" value="NZ_SUNH01000007.1"/>
</dbReference>
<dbReference type="EMBL" id="SUNH01000007">
    <property type="protein sequence ID" value="TJZ85827.1"/>
    <property type="molecule type" value="Genomic_DNA"/>
</dbReference>
<gene>
    <name evidence="1" type="ORF">FA740_05350</name>
</gene>
<comment type="caution">
    <text evidence="1">The sequence shown here is derived from an EMBL/GenBank/DDBJ whole genome shotgun (WGS) entry which is preliminary data.</text>
</comment>
<accession>A0A4U0QUP7</accession>
<sequence length="76" mass="8229">MTKSRGGYGLMRTCSVASGPVSIRIGEITVTIARLRDQTADIGVKAPPEMSITFEDGRSVHDTVENAIRSVLKDEH</sequence>
<dbReference type="Proteomes" id="UP000306223">
    <property type="component" value="Unassembled WGS sequence"/>
</dbReference>
<proteinExistence type="predicted"/>
<evidence type="ECO:0000313" key="2">
    <source>
        <dbReference type="Proteomes" id="UP000306223"/>
    </source>
</evidence>
<evidence type="ECO:0000313" key="1">
    <source>
        <dbReference type="EMBL" id="TJZ85827.1"/>
    </source>
</evidence>
<keyword evidence="2" id="KW-1185">Reference proteome</keyword>
<protein>
    <submittedName>
        <fullName evidence="1">Carbon storage regulator</fullName>
    </submittedName>
</protein>
<reference evidence="1 2" key="1">
    <citation type="submission" date="2019-04" db="EMBL/GenBank/DDBJ databases">
        <authorList>
            <person name="Li J."/>
        </authorList>
    </citation>
    <scope>NUCLEOTIDE SEQUENCE [LARGE SCALE GENOMIC DNA]</scope>
    <source>
        <strain evidence="1 2">CCTCC AB2016182</strain>
    </source>
</reference>
<dbReference type="AlphaFoldDB" id="A0A4U0QUP7"/>